<dbReference type="InterPro" id="IPR039891">
    <property type="entry name" value="VWA8"/>
</dbReference>
<dbReference type="InterPro" id="IPR027417">
    <property type="entry name" value="P-loop_NTPase"/>
</dbReference>
<dbReference type="InterPro" id="IPR011704">
    <property type="entry name" value="ATPase_dyneun-rel_AAA"/>
</dbReference>
<dbReference type="Gene3D" id="3.40.50.300">
    <property type="entry name" value="P-loop containing nucleotide triphosphate hydrolases"/>
    <property type="match status" value="1"/>
</dbReference>
<evidence type="ECO:0000259" key="1">
    <source>
        <dbReference type="SMART" id="SM00382"/>
    </source>
</evidence>
<keyword evidence="3" id="KW-1185">Reference proteome</keyword>
<accession>A0A2X0VJI6</accession>
<reference evidence="2 3" key="1">
    <citation type="submission" date="2018-06" db="EMBL/GenBank/DDBJ databases">
        <authorList>
            <consortium name="Pathogen Informatics"/>
            <person name="Doyle S."/>
        </authorList>
    </citation>
    <scope>NUCLEOTIDE SEQUENCE [LARGE SCALE GENOMIC DNA]</scope>
    <source>
        <strain evidence="2 3">NCTC13093</strain>
    </source>
</reference>
<dbReference type="GO" id="GO:0005524">
    <property type="term" value="F:ATP binding"/>
    <property type="evidence" value="ECO:0007669"/>
    <property type="project" value="InterPro"/>
</dbReference>
<dbReference type="PANTHER" id="PTHR21610:SF9">
    <property type="entry name" value="VON WILLEBRAND FACTOR A DOMAIN-CONTAINING PROTEIN 8"/>
    <property type="match status" value="1"/>
</dbReference>
<gene>
    <name evidence="2" type="primary">cobS</name>
    <name evidence="2" type="ORF">NCTC13093_01027</name>
</gene>
<sequence>MRQIDIKTTFGTDLGLESICVPDLIDNAYIPVTDNAYVFDRDKLLPVLHYLYKSYGDALFLVGPAGVGKTTLINQVASRLGWPVHEVTLCNRSVITDLVGTPVVFDNAMQYVYGPLTLAMMHGHILILNEIDTIGAGDLTFLNDVIEGRMLQAPDNPSLKVKAHPLFRVVFTANTRGDGDDCGFYNGTRLFNQAFVDRLRFITFENNSPELERQILKLHCTKLSDEDINLMLSFVKEVRFNTIGNLNGAEQLTSPLTTRSLVKIGRYVCDFEKVSIQQSISSFYASRFSEVESEYIMRLCADVFGNSPYYIGKSVKEYDMADSKDTAQKISSAPPETGLCAALDGAVAKADGAKSTVRRGRRKSVAKGSS</sequence>
<evidence type="ECO:0000313" key="3">
    <source>
        <dbReference type="Proteomes" id="UP000250086"/>
    </source>
</evidence>
<keyword evidence="2" id="KW-0436">Ligase</keyword>
<name>A0A2X0VJI6_9GAMM</name>
<dbReference type="GO" id="GO:0005737">
    <property type="term" value="C:cytoplasm"/>
    <property type="evidence" value="ECO:0007669"/>
    <property type="project" value="TreeGrafter"/>
</dbReference>
<dbReference type="EMBL" id="UAPV01000001">
    <property type="protein sequence ID" value="SPT69648.1"/>
    <property type="molecule type" value="Genomic_DNA"/>
</dbReference>
<dbReference type="PANTHER" id="PTHR21610">
    <property type="entry name" value="VON WILLEBRAND FACTOR A DOMAIN-CONTAINING PROTEIN 8"/>
    <property type="match status" value="1"/>
</dbReference>
<dbReference type="SUPFAM" id="SSF52540">
    <property type="entry name" value="P-loop containing nucleoside triphosphate hydrolases"/>
    <property type="match status" value="1"/>
</dbReference>
<dbReference type="EC" id="6.6.1.2" evidence="2"/>
<feature type="domain" description="AAA+ ATPase" evidence="1">
    <location>
        <begin position="55"/>
        <end position="205"/>
    </location>
</feature>
<dbReference type="GO" id="GO:0016887">
    <property type="term" value="F:ATP hydrolysis activity"/>
    <property type="evidence" value="ECO:0007669"/>
    <property type="project" value="InterPro"/>
</dbReference>
<protein>
    <submittedName>
        <fullName evidence="2">Aerobic cobaltochelatase subunit CobS</fullName>
        <ecNumber evidence="2">6.6.1.2</ecNumber>
    </submittedName>
</protein>
<proteinExistence type="predicted"/>
<dbReference type="CDD" id="cd00009">
    <property type="entry name" value="AAA"/>
    <property type="match status" value="1"/>
</dbReference>
<dbReference type="GO" id="GO:0051116">
    <property type="term" value="F:cobaltochelatase activity"/>
    <property type="evidence" value="ECO:0007669"/>
    <property type="project" value="UniProtKB-EC"/>
</dbReference>
<evidence type="ECO:0000313" key="2">
    <source>
        <dbReference type="EMBL" id="SPT69648.1"/>
    </source>
</evidence>
<dbReference type="AlphaFoldDB" id="A0A2X0VJI6"/>
<organism evidence="2 3">
    <name type="scientific">Anaerobiospirillum thomasii</name>
    <dbReference type="NCBI Taxonomy" id="179995"/>
    <lineage>
        <taxon>Bacteria</taxon>
        <taxon>Pseudomonadati</taxon>
        <taxon>Pseudomonadota</taxon>
        <taxon>Gammaproteobacteria</taxon>
        <taxon>Aeromonadales</taxon>
        <taxon>Succinivibrionaceae</taxon>
        <taxon>Anaerobiospirillum</taxon>
    </lineage>
</organism>
<dbReference type="RefSeq" id="WP_113743802.1">
    <property type="nucleotide sequence ID" value="NZ_UAPV01000001.1"/>
</dbReference>
<dbReference type="Proteomes" id="UP000250086">
    <property type="component" value="Unassembled WGS sequence"/>
</dbReference>
<dbReference type="InterPro" id="IPR003593">
    <property type="entry name" value="AAA+_ATPase"/>
</dbReference>
<dbReference type="SMART" id="SM00382">
    <property type="entry name" value="AAA"/>
    <property type="match status" value="1"/>
</dbReference>
<dbReference type="Pfam" id="PF07728">
    <property type="entry name" value="AAA_5"/>
    <property type="match status" value="1"/>
</dbReference>